<dbReference type="InterPro" id="IPR002641">
    <property type="entry name" value="PNPLA_dom"/>
</dbReference>
<dbReference type="AlphaFoldDB" id="A0A224X3Q6"/>
<dbReference type="SUPFAM" id="SSF52151">
    <property type="entry name" value="FabD/lysophospholipase-like"/>
    <property type="match status" value="1"/>
</dbReference>
<dbReference type="Pfam" id="PF01734">
    <property type="entry name" value="Patatin"/>
    <property type="match status" value="1"/>
</dbReference>
<dbReference type="GO" id="GO:0005737">
    <property type="term" value="C:cytoplasm"/>
    <property type="evidence" value="ECO:0007669"/>
    <property type="project" value="TreeGrafter"/>
</dbReference>
<feature type="active site" description="Nucleophile" evidence="4">
    <location>
        <position position="39"/>
    </location>
</feature>
<comment type="caution">
    <text evidence="4">Lacks conserved residue(s) required for the propagation of feature annotation.</text>
</comment>
<feature type="short sequence motif" description="DGA/G" evidence="4">
    <location>
        <begin position="158"/>
        <end position="160"/>
    </location>
</feature>
<dbReference type="GO" id="GO:0016020">
    <property type="term" value="C:membrane"/>
    <property type="evidence" value="ECO:0007669"/>
    <property type="project" value="TreeGrafter"/>
</dbReference>
<proteinExistence type="predicted"/>
<keyword evidence="3 4" id="KW-0443">Lipid metabolism</keyword>
<keyword evidence="4" id="KW-0442">Lipid degradation</keyword>
<sequence>MMNLSLSGCGFLCIYHVGVASCFREYAPHVLVDKIAGASGGSLAACALICSVPLGETTSDVLRIALQARSRTLGPLHPGFDLNKILYDGLVRMLPEDAHLRCNGRLHVSVTRVKDFKNVLLSEFNSRDDLIQALLCSCFIPFYSGIVPPKFCGVAYVDGGFSDNLPVLDDNTITVSPFAGESDICPQDTSFNVLQFSMSNTSISISAGNLYRFVSTLFPPHPEVLSQMCQQGFDDALKFLQRNNIISCTRCLAVQSSFGIAESGTKADTVTKEILNDHPDDDCIDCRYRRQMALLDSLPEAVVKAIEDCCEQMNKGVINWLFRHNPVKILPFFTLPYVLPIDITIVVFAKIWETLPYIQREMKSSLSEIFSFARNLISSFDKKNQYSAKFSCQLAITEFDYANKERKTSPTSPIISVHHSPPVSESTTTRHQMKKRMSYAGCANISREPPVRRKSMVETSSPERVIKNMKFDFTVDLSEASMASESRKKKKVIDAFQSLKENNDTNVFDIASKVLELEKDYIEYIEPQKADFVEALEVTNTNEAVMAFFYKEGKKVKVTEIFNISDENASIAMTDDEKELNTNLQWDSGWDMVSSALSDYESAIDVEEDKDLFPSDNEYMSPSTSYGTPDMYSLDVHGTELRRARKKSVVSKLPFLNLEK</sequence>
<dbReference type="FunFam" id="3.40.1090.10:FF:000017">
    <property type="entry name" value="Patatin-like phospholipase domain-containing protein 2"/>
    <property type="match status" value="1"/>
</dbReference>
<feature type="domain" description="PNPLA" evidence="7">
    <location>
        <begin position="4"/>
        <end position="171"/>
    </location>
</feature>
<evidence type="ECO:0000256" key="2">
    <source>
        <dbReference type="ARBA" id="ARBA00022801"/>
    </source>
</evidence>
<evidence type="ECO:0000256" key="3">
    <source>
        <dbReference type="ARBA" id="ARBA00023098"/>
    </source>
</evidence>
<keyword evidence="6" id="KW-0732">Signal</keyword>
<dbReference type="GO" id="GO:0004806">
    <property type="term" value="F:triacylglycerol lipase activity"/>
    <property type="evidence" value="ECO:0007669"/>
    <property type="project" value="UniProtKB-EC"/>
</dbReference>
<dbReference type="PROSITE" id="PS51635">
    <property type="entry name" value="PNPLA"/>
    <property type="match status" value="1"/>
</dbReference>
<protein>
    <recommendedName>
        <fullName evidence="1">triacylglycerol lipase</fullName>
        <ecNumber evidence="1">3.1.1.3</ecNumber>
    </recommendedName>
</protein>
<evidence type="ECO:0000259" key="7">
    <source>
        <dbReference type="PROSITE" id="PS51635"/>
    </source>
</evidence>
<dbReference type="CDD" id="cd07218">
    <property type="entry name" value="Pat_iPLA2"/>
    <property type="match status" value="1"/>
</dbReference>
<dbReference type="GO" id="GO:0005811">
    <property type="term" value="C:lipid droplet"/>
    <property type="evidence" value="ECO:0007669"/>
    <property type="project" value="TreeGrafter"/>
</dbReference>
<dbReference type="GO" id="GO:0055088">
    <property type="term" value="P:lipid homeostasis"/>
    <property type="evidence" value="ECO:0007669"/>
    <property type="project" value="TreeGrafter"/>
</dbReference>
<keyword evidence="2 4" id="KW-0378">Hydrolase</keyword>
<reference evidence="8" key="1">
    <citation type="submission" date="2016-10" db="EMBL/GenBank/DDBJ databases">
        <title>Venom proteomic and venom gland transcriptomic analyses of the scorpion Megacormus gertschi Diaz-Najera, 1966 (Scorpiones: Euscorpiidae: Megacorminae).</title>
        <authorList>
            <person name="Santibanez-Lopez C.E."/>
            <person name="Cid-Uribe J.I."/>
            <person name="Zamudio F.Z."/>
            <person name="Batista C.V."/>
            <person name="Ortiz E."/>
            <person name="Possani L.D."/>
        </authorList>
    </citation>
    <scope>NUCLEOTIDE SEQUENCE</scope>
    <source>
        <tissue evidence="8">Venom gland</tissue>
    </source>
</reference>
<dbReference type="PANTHER" id="PTHR12406">
    <property type="entry name" value="CALCIUM-INDEPENDENT PHOSPHOLIPASE A2 IPLA2 -RELATED"/>
    <property type="match status" value="1"/>
</dbReference>
<dbReference type="FunFam" id="3.40.1090.10:FF:000003">
    <property type="entry name" value="Patatin-like phospholipase domain-containing protein 2"/>
    <property type="match status" value="1"/>
</dbReference>
<name>A0A224X3Q6_9SCOR</name>
<dbReference type="Gene3D" id="3.40.1090.10">
    <property type="entry name" value="Cytosolic phospholipase A2 catalytic domain"/>
    <property type="match status" value="2"/>
</dbReference>
<dbReference type="InterPro" id="IPR033562">
    <property type="entry name" value="PLPL"/>
</dbReference>
<accession>A0A224X3Q6</accession>
<evidence type="ECO:0000256" key="4">
    <source>
        <dbReference type="PROSITE-ProRule" id="PRU01161"/>
    </source>
</evidence>
<dbReference type="PANTHER" id="PTHR12406:SF41">
    <property type="entry name" value="BRUMMER, ISOFORM B-RELATED"/>
    <property type="match status" value="1"/>
</dbReference>
<dbReference type="InterPro" id="IPR016035">
    <property type="entry name" value="Acyl_Trfase/lysoPLipase"/>
</dbReference>
<feature type="chain" id="PRO_5012013674" description="triacylglycerol lipase" evidence="6">
    <location>
        <begin position="21"/>
        <end position="660"/>
    </location>
</feature>
<evidence type="ECO:0000256" key="5">
    <source>
        <dbReference type="SAM" id="MobiDB-lite"/>
    </source>
</evidence>
<feature type="region of interest" description="Disordered" evidence="5">
    <location>
        <begin position="410"/>
        <end position="432"/>
    </location>
</feature>
<feature type="active site" description="Proton acceptor" evidence="4">
    <location>
        <position position="158"/>
    </location>
</feature>
<feature type="short sequence motif" description="GXSXG" evidence="4">
    <location>
        <begin position="37"/>
        <end position="41"/>
    </location>
</feature>
<evidence type="ECO:0000313" key="8">
    <source>
        <dbReference type="EMBL" id="JAW07098.1"/>
    </source>
</evidence>
<dbReference type="EMBL" id="GFBG01000069">
    <property type="protein sequence ID" value="JAW07098.1"/>
    <property type="molecule type" value="Transcribed_RNA"/>
</dbReference>
<evidence type="ECO:0000256" key="6">
    <source>
        <dbReference type="SAM" id="SignalP"/>
    </source>
</evidence>
<dbReference type="EC" id="3.1.1.3" evidence="1"/>
<feature type="signal peptide" evidence="6">
    <location>
        <begin position="1"/>
        <end position="20"/>
    </location>
</feature>
<evidence type="ECO:0000256" key="1">
    <source>
        <dbReference type="ARBA" id="ARBA00013279"/>
    </source>
</evidence>
<dbReference type="GO" id="GO:0019433">
    <property type="term" value="P:triglyceride catabolic process"/>
    <property type="evidence" value="ECO:0007669"/>
    <property type="project" value="TreeGrafter"/>
</dbReference>
<organism evidence="8">
    <name type="scientific">Megacormus gertschi</name>
    <dbReference type="NCBI Taxonomy" id="1843536"/>
    <lineage>
        <taxon>Eukaryota</taxon>
        <taxon>Metazoa</taxon>
        <taxon>Ecdysozoa</taxon>
        <taxon>Arthropoda</taxon>
        <taxon>Chelicerata</taxon>
        <taxon>Arachnida</taxon>
        <taxon>Scorpiones</taxon>
        <taxon>Iurida</taxon>
        <taxon>Chactoidea</taxon>
        <taxon>Euscorpiidae</taxon>
        <taxon>Megacorminae</taxon>
        <taxon>Megacormini</taxon>
        <taxon>Megacormus</taxon>
    </lineage>
</organism>